<keyword evidence="1" id="KW-0812">Transmembrane</keyword>
<protein>
    <submittedName>
        <fullName evidence="2">Uncharacterized protein</fullName>
    </submittedName>
</protein>
<organism evidence="2 3">
    <name type="scientific">Runella slithyformis (strain ATCC 29530 / DSM 19594 / LMG 11500 / NCIMB 11436 / LSU 4)</name>
    <dbReference type="NCBI Taxonomy" id="761193"/>
    <lineage>
        <taxon>Bacteria</taxon>
        <taxon>Pseudomonadati</taxon>
        <taxon>Bacteroidota</taxon>
        <taxon>Cytophagia</taxon>
        <taxon>Cytophagales</taxon>
        <taxon>Spirosomataceae</taxon>
        <taxon>Runella</taxon>
    </lineage>
</organism>
<dbReference type="Proteomes" id="UP000000493">
    <property type="component" value="Chromosome"/>
</dbReference>
<dbReference type="EMBL" id="CP002859">
    <property type="protein sequence ID" value="AEI50467.1"/>
    <property type="molecule type" value="Genomic_DNA"/>
</dbReference>
<dbReference type="KEGG" id="rsi:Runsl_4121"/>
<keyword evidence="3" id="KW-1185">Reference proteome</keyword>
<reference evidence="3" key="1">
    <citation type="submission" date="2011-06" db="EMBL/GenBank/DDBJ databases">
        <title>The complete genome of chromosome of Runella slithyformis DSM 19594.</title>
        <authorList>
            <consortium name="US DOE Joint Genome Institute (JGI-PGF)"/>
            <person name="Lucas S."/>
            <person name="Han J."/>
            <person name="Lapidus A."/>
            <person name="Bruce D."/>
            <person name="Goodwin L."/>
            <person name="Pitluck S."/>
            <person name="Peters L."/>
            <person name="Kyrpides N."/>
            <person name="Mavromatis K."/>
            <person name="Ivanova N."/>
            <person name="Ovchinnikova G."/>
            <person name="Zhang X."/>
            <person name="Misra M."/>
            <person name="Detter J.C."/>
            <person name="Tapia R."/>
            <person name="Han C."/>
            <person name="Land M."/>
            <person name="Hauser L."/>
            <person name="Markowitz V."/>
            <person name="Cheng J.-F."/>
            <person name="Hugenholtz P."/>
            <person name="Woyke T."/>
            <person name="Wu D."/>
            <person name="Tindall B."/>
            <person name="Faehrich R."/>
            <person name="Brambilla E."/>
            <person name="Klenk H.-P."/>
            <person name="Eisen J.A."/>
        </authorList>
    </citation>
    <scope>NUCLEOTIDE SEQUENCE [LARGE SCALE GENOMIC DNA]</scope>
    <source>
        <strain evidence="3">ATCC 29530 / DSM 19594 / LMG 11500 / NCIMB 11436 / LSU 4</strain>
    </source>
</reference>
<evidence type="ECO:0000313" key="2">
    <source>
        <dbReference type="EMBL" id="AEI50467.1"/>
    </source>
</evidence>
<dbReference type="AlphaFoldDB" id="A0A7U3ZNH5"/>
<feature type="transmembrane region" description="Helical" evidence="1">
    <location>
        <begin position="21"/>
        <end position="40"/>
    </location>
</feature>
<name>A0A7U3ZNH5_RUNSL</name>
<sequence length="63" mass="7009">MNCTHQLSSRASHYRYHAMTFIFLMKITKVFIGIMVGSALQKGSSPWVLMGMLIVGNGAYEAL</sequence>
<accession>A0A7U3ZNH5</accession>
<evidence type="ECO:0000256" key="1">
    <source>
        <dbReference type="SAM" id="Phobius"/>
    </source>
</evidence>
<dbReference type="RefSeq" id="WP_013929765.1">
    <property type="nucleotide sequence ID" value="NC_015703.1"/>
</dbReference>
<keyword evidence="1" id="KW-0472">Membrane</keyword>
<keyword evidence="1" id="KW-1133">Transmembrane helix</keyword>
<evidence type="ECO:0000313" key="3">
    <source>
        <dbReference type="Proteomes" id="UP000000493"/>
    </source>
</evidence>
<reference evidence="2 3" key="2">
    <citation type="journal article" date="2012" name="Stand. Genomic Sci.">
        <title>Complete genome sequence of the aquatic bacterium Runella slithyformis type strain (LSU 4(T)).</title>
        <authorList>
            <person name="Copeland A."/>
            <person name="Zhang X."/>
            <person name="Misra M."/>
            <person name="Lapidus A."/>
            <person name="Nolan M."/>
            <person name="Lucas S."/>
            <person name="Deshpande S."/>
            <person name="Cheng J.F."/>
            <person name="Tapia R."/>
            <person name="Goodwin L.A."/>
            <person name="Pitluck S."/>
            <person name="Liolios K."/>
            <person name="Pagani I."/>
            <person name="Ivanova N."/>
            <person name="Mikhailova N."/>
            <person name="Pati A."/>
            <person name="Chen A."/>
            <person name="Palaniappan K."/>
            <person name="Land M."/>
            <person name="Hauser L."/>
            <person name="Pan C."/>
            <person name="Jeffries C.D."/>
            <person name="Detter J.C."/>
            <person name="Brambilla E.M."/>
            <person name="Rohde M."/>
            <person name="Djao O.D."/>
            <person name="Goker M."/>
            <person name="Sikorski J."/>
            <person name="Tindall B.J."/>
            <person name="Woyke T."/>
            <person name="Bristow J."/>
            <person name="Eisen J.A."/>
            <person name="Markowitz V."/>
            <person name="Hugenholtz P."/>
            <person name="Kyrpides N.C."/>
            <person name="Klenk H.P."/>
            <person name="Mavromatis K."/>
        </authorList>
    </citation>
    <scope>NUCLEOTIDE SEQUENCE [LARGE SCALE GENOMIC DNA]</scope>
    <source>
        <strain evidence="3">ATCC 29530 / DSM 19594 / LMG 11500 / NCIMB 11436 / LSU 4</strain>
    </source>
</reference>
<proteinExistence type="predicted"/>
<gene>
    <name evidence="2" type="ordered locus">Runsl_4121</name>
</gene>